<evidence type="ECO:0000313" key="2">
    <source>
        <dbReference type="EMBL" id="CAD8079680.1"/>
    </source>
</evidence>
<sequence>MIEATILSRKTSVPKNTKLLLQQEHIVKQITITQRVKGKQQNQNYCQSHNELCNVELLRRSPEQKDQKSEDINELKIVQQKLPQIKSQKGFSRSSKNVAPIQKNVIISYQTAANNSITQISNIQNSSNQQQETKPIINVNNFNNVSNLLQTSNLVSKQPNLSETEKKSSGIISQLQVLQQKQSSKRLPIPDSSNLSLSGWTDRSPIN</sequence>
<evidence type="ECO:0000256" key="1">
    <source>
        <dbReference type="SAM" id="MobiDB-lite"/>
    </source>
</evidence>
<evidence type="ECO:0000313" key="3">
    <source>
        <dbReference type="Proteomes" id="UP000692954"/>
    </source>
</evidence>
<accession>A0A8S1MGA1</accession>
<reference evidence="2" key="1">
    <citation type="submission" date="2021-01" db="EMBL/GenBank/DDBJ databases">
        <authorList>
            <consortium name="Genoscope - CEA"/>
            <person name="William W."/>
        </authorList>
    </citation>
    <scope>NUCLEOTIDE SEQUENCE</scope>
</reference>
<dbReference type="EMBL" id="CAJJDN010000039">
    <property type="protein sequence ID" value="CAD8079680.1"/>
    <property type="molecule type" value="Genomic_DNA"/>
</dbReference>
<proteinExistence type="predicted"/>
<dbReference type="AlphaFoldDB" id="A0A8S1MGA1"/>
<comment type="caution">
    <text evidence="2">The sequence shown here is derived from an EMBL/GenBank/DDBJ whole genome shotgun (WGS) entry which is preliminary data.</text>
</comment>
<name>A0A8S1MGA1_9CILI</name>
<feature type="region of interest" description="Disordered" evidence="1">
    <location>
        <begin position="183"/>
        <end position="207"/>
    </location>
</feature>
<gene>
    <name evidence="2" type="ORF">PSON_ATCC_30995.1.T0390234</name>
</gene>
<protein>
    <submittedName>
        <fullName evidence="2">Uncharacterized protein</fullName>
    </submittedName>
</protein>
<keyword evidence="3" id="KW-1185">Reference proteome</keyword>
<dbReference type="Proteomes" id="UP000692954">
    <property type="component" value="Unassembled WGS sequence"/>
</dbReference>
<feature type="compositionally biased region" description="Polar residues" evidence="1">
    <location>
        <begin position="191"/>
        <end position="207"/>
    </location>
</feature>
<organism evidence="2 3">
    <name type="scientific">Paramecium sonneborni</name>
    <dbReference type="NCBI Taxonomy" id="65129"/>
    <lineage>
        <taxon>Eukaryota</taxon>
        <taxon>Sar</taxon>
        <taxon>Alveolata</taxon>
        <taxon>Ciliophora</taxon>
        <taxon>Intramacronucleata</taxon>
        <taxon>Oligohymenophorea</taxon>
        <taxon>Peniculida</taxon>
        <taxon>Parameciidae</taxon>
        <taxon>Paramecium</taxon>
    </lineage>
</organism>